<proteinExistence type="predicted"/>
<keyword evidence="3" id="KW-1185">Reference proteome</keyword>
<dbReference type="EMBL" id="CP093366">
    <property type="protein sequence ID" value="UQS81852.1"/>
    <property type="molecule type" value="Genomic_DNA"/>
</dbReference>
<sequence length="156" mass="16589">MSNTEPTAPINDGAQESVSTAATNFQDGVATTSDSSANNDQSTVTPVQDPQDATTQPSTGDVDTLATDQEPTNNALAQGTWGSSKWDYTKDGDDYVLTFHAGTLGTGGISKAEEFKDIPNYSNGGCKRIIKISFDKDVIANQDSSDLFSELRNLKK</sequence>
<dbReference type="Proteomes" id="UP000831495">
    <property type="component" value="Chromosome"/>
</dbReference>
<reference evidence="2" key="1">
    <citation type="journal article" date="2022" name="Int. J. Syst. Evol. Microbiol.">
        <title>Apilactobacillus apisilvae sp. nov., Nicolia spurrieriana gen. nov. sp. nov., Bombilactobacillus folatiphilus sp. nov. and Bombilactobacillus thymidiniphilus sp. nov., four new lactic acid bacterial isolates from stingless bees Tetragonula carbonaria and Austroplebeia australis.</title>
        <authorList>
            <person name="Oliphant S.A."/>
            <person name="Watson-Haigh N.S."/>
            <person name="Sumby K.M."/>
            <person name="Gardner J."/>
            <person name="Groom S."/>
            <person name="Jiranek V."/>
        </authorList>
    </citation>
    <scope>NUCLEOTIDE SEQUENCE</scope>
    <source>
        <strain evidence="2">SG4_D2</strain>
    </source>
</reference>
<name>A0ABY4P864_9LACO</name>
<evidence type="ECO:0000313" key="3">
    <source>
        <dbReference type="Proteomes" id="UP000831495"/>
    </source>
</evidence>
<organism evidence="2 3">
    <name type="scientific">Bombilactobacillus folatiphilus</name>
    <dbReference type="NCBI Taxonomy" id="2923362"/>
    <lineage>
        <taxon>Bacteria</taxon>
        <taxon>Bacillati</taxon>
        <taxon>Bacillota</taxon>
        <taxon>Bacilli</taxon>
        <taxon>Lactobacillales</taxon>
        <taxon>Lactobacillaceae</taxon>
        <taxon>Bombilactobacillus</taxon>
    </lineage>
</organism>
<gene>
    <name evidence="2" type="ORF">MOO45_06565</name>
</gene>
<feature type="region of interest" description="Disordered" evidence="1">
    <location>
        <begin position="1"/>
        <end position="83"/>
    </location>
</feature>
<evidence type="ECO:0000313" key="2">
    <source>
        <dbReference type="EMBL" id="UQS81852.1"/>
    </source>
</evidence>
<evidence type="ECO:0008006" key="4">
    <source>
        <dbReference type="Google" id="ProtNLM"/>
    </source>
</evidence>
<accession>A0ABY4P864</accession>
<dbReference type="RefSeq" id="WP_249514120.1">
    <property type="nucleotide sequence ID" value="NZ_CP093366.1"/>
</dbReference>
<evidence type="ECO:0000256" key="1">
    <source>
        <dbReference type="SAM" id="MobiDB-lite"/>
    </source>
</evidence>
<protein>
    <recommendedName>
        <fullName evidence="4">DUF4767 domain-containing protein</fullName>
    </recommendedName>
</protein>
<feature type="compositionally biased region" description="Polar residues" evidence="1">
    <location>
        <begin position="14"/>
        <end position="83"/>
    </location>
</feature>